<dbReference type="Pfam" id="PF01753">
    <property type="entry name" value="zf-MYND"/>
    <property type="match status" value="1"/>
</dbReference>
<dbReference type="SUPFAM" id="SSF55729">
    <property type="entry name" value="Acyl-CoA N-acyltransferases (Nat)"/>
    <property type="match status" value="1"/>
</dbReference>
<dbReference type="GO" id="GO:0016747">
    <property type="term" value="F:acyltransferase activity, transferring groups other than amino-acyl groups"/>
    <property type="evidence" value="ECO:0007669"/>
    <property type="project" value="InterPro"/>
</dbReference>
<evidence type="ECO:0000256" key="5">
    <source>
        <dbReference type="SAM" id="MobiDB-lite"/>
    </source>
</evidence>
<feature type="compositionally biased region" description="Acidic residues" evidence="5">
    <location>
        <begin position="74"/>
        <end position="86"/>
    </location>
</feature>
<dbReference type="Proteomes" id="UP000322225">
    <property type="component" value="Chromosome 8"/>
</dbReference>
<feature type="region of interest" description="Disordered" evidence="5">
    <location>
        <begin position="1"/>
        <end position="90"/>
    </location>
</feature>
<protein>
    <recommendedName>
        <fullName evidence="6">MYND-type domain-containing protein</fullName>
    </recommendedName>
</protein>
<dbReference type="InterPro" id="IPR002893">
    <property type="entry name" value="Znf_MYND"/>
</dbReference>
<dbReference type="PANTHER" id="PTHR43792:SF15">
    <property type="entry name" value="MYND-TYPE DOMAIN-CONTAINING PROTEIN"/>
    <property type="match status" value="1"/>
</dbReference>
<sequence length="406" mass="45597">MEVQDHIDTDGVGNLTAKVADATLEESDVESEVGGDAPGGDGGGGGKNKKKKKKKSKGKSKKSTVNGGLLGSIPDEEPAPPAETDEEKAKWEKELQKGCKTYQLPVWGLIDERARYLLNTFLTPSCKKVELKTPRLRLRQVEVGDTTGIRRIKMEPIVQRTQLYGSPSISDIKESFQNRYIRSRGEYVFAITAIDPSTITVKPPGNLKIPNRISTAEGYLGNIALALSFENLPTGSFLPKKREVYTQPTHAQYSKAGWTAKMFYEIHPQLWGQGIMSEAFIEVLRFAIEEVGCAVVQSDPTTINEASIKLCLKNGMKYTKTENNSFNRPQLYHEITREEWWVRNRPGKAVEDRWGGKEVCRWCMNFRLAPPTIDCSHCDWAKYCSRECQRADWLCEGGHQTECDLK</sequence>
<dbReference type="EMBL" id="CP144058">
    <property type="protein sequence ID" value="WWD20364.1"/>
    <property type="molecule type" value="Genomic_DNA"/>
</dbReference>
<keyword evidence="8" id="KW-1185">Reference proteome</keyword>
<dbReference type="SUPFAM" id="SSF144232">
    <property type="entry name" value="HIT/MYND zinc finger-like"/>
    <property type="match status" value="1"/>
</dbReference>
<evidence type="ECO:0000313" key="8">
    <source>
        <dbReference type="Proteomes" id="UP000322225"/>
    </source>
</evidence>
<dbReference type="AlphaFoldDB" id="A0AAJ8LP94"/>
<dbReference type="Gene3D" id="3.40.630.30">
    <property type="match status" value="1"/>
</dbReference>
<dbReference type="GO" id="GO:0008270">
    <property type="term" value="F:zinc ion binding"/>
    <property type="evidence" value="ECO:0007669"/>
    <property type="project" value="UniProtKB-KW"/>
</dbReference>
<evidence type="ECO:0000256" key="4">
    <source>
        <dbReference type="PROSITE-ProRule" id="PRU00134"/>
    </source>
</evidence>
<reference evidence="7" key="1">
    <citation type="submission" date="2017-08" db="EMBL/GenBank/DDBJ databases">
        <authorList>
            <person name="Cuomo C."/>
            <person name="Billmyre B."/>
            <person name="Heitman J."/>
        </authorList>
    </citation>
    <scope>NUCLEOTIDE SEQUENCE</scope>
    <source>
        <strain evidence="7">CBS 12478</strain>
    </source>
</reference>
<name>A0AAJ8LP94_9TREE</name>
<dbReference type="RefSeq" id="XP_065823641.1">
    <property type="nucleotide sequence ID" value="XM_065967569.1"/>
</dbReference>
<feature type="compositionally biased region" description="Gly residues" evidence="5">
    <location>
        <begin position="36"/>
        <end position="46"/>
    </location>
</feature>
<dbReference type="Gene3D" id="6.10.140.2220">
    <property type="match status" value="1"/>
</dbReference>
<evidence type="ECO:0000256" key="1">
    <source>
        <dbReference type="ARBA" id="ARBA00022723"/>
    </source>
</evidence>
<gene>
    <name evidence="7" type="ORF">CI109_104840</name>
</gene>
<reference evidence="7" key="2">
    <citation type="submission" date="2024-01" db="EMBL/GenBank/DDBJ databases">
        <title>Comparative genomics of Cryptococcus and Kwoniella reveals pathogenesis evolution and contrasting modes of karyotype evolution via chromosome fusion or intercentromeric recombination.</title>
        <authorList>
            <person name="Coelho M.A."/>
            <person name="David-Palma M."/>
            <person name="Shea T."/>
            <person name="Bowers K."/>
            <person name="McGinley-Smith S."/>
            <person name="Mohammad A.W."/>
            <person name="Gnirke A."/>
            <person name="Yurkov A.M."/>
            <person name="Nowrousian M."/>
            <person name="Sun S."/>
            <person name="Cuomo C.A."/>
            <person name="Heitman J."/>
        </authorList>
    </citation>
    <scope>NUCLEOTIDE SEQUENCE</scope>
    <source>
        <strain evidence="7">CBS 12478</strain>
    </source>
</reference>
<dbReference type="PANTHER" id="PTHR43792">
    <property type="entry name" value="GNAT FAMILY, PUTATIVE (AFU_ORTHOLOGUE AFUA_3G00765)-RELATED-RELATED"/>
    <property type="match status" value="1"/>
</dbReference>
<evidence type="ECO:0000256" key="3">
    <source>
        <dbReference type="ARBA" id="ARBA00022833"/>
    </source>
</evidence>
<proteinExistence type="predicted"/>
<dbReference type="Pfam" id="PF13302">
    <property type="entry name" value="Acetyltransf_3"/>
    <property type="match status" value="1"/>
</dbReference>
<feature type="compositionally biased region" description="Basic residues" evidence="5">
    <location>
        <begin position="47"/>
        <end position="62"/>
    </location>
</feature>
<feature type="domain" description="MYND-type" evidence="6">
    <location>
        <begin position="360"/>
        <end position="403"/>
    </location>
</feature>
<dbReference type="InterPro" id="IPR051531">
    <property type="entry name" value="N-acetyltransferase"/>
</dbReference>
<dbReference type="InterPro" id="IPR016181">
    <property type="entry name" value="Acyl_CoA_acyltransferase"/>
</dbReference>
<accession>A0AAJ8LP94</accession>
<feature type="compositionally biased region" description="Acidic residues" evidence="5">
    <location>
        <begin position="23"/>
        <end position="33"/>
    </location>
</feature>
<keyword evidence="3" id="KW-0862">Zinc</keyword>
<dbReference type="InterPro" id="IPR000182">
    <property type="entry name" value="GNAT_dom"/>
</dbReference>
<evidence type="ECO:0000256" key="2">
    <source>
        <dbReference type="ARBA" id="ARBA00022771"/>
    </source>
</evidence>
<organism evidence="7 8">
    <name type="scientific">Kwoniella shandongensis</name>
    <dbReference type="NCBI Taxonomy" id="1734106"/>
    <lineage>
        <taxon>Eukaryota</taxon>
        <taxon>Fungi</taxon>
        <taxon>Dikarya</taxon>
        <taxon>Basidiomycota</taxon>
        <taxon>Agaricomycotina</taxon>
        <taxon>Tremellomycetes</taxon>
        <taxon>Tremellales</taxon>
        <taxon>Cryptococcaceae</taxon>
        <taxon>Kwoniella</taxon>
    </lineage>
</organism>
<dbReference type="KEGG" id="ksn:43591465"/>
<keyword evidence="2 4" id="KW-0863">Zinc-finger</keyword>
<keyword evidence="1" id="KW-0479">Metal-binding</keyword>
<dbReference type="GeneID" id="43591465"/>
<evidence type="ECO:0000313" key="7">
    <source>
        <dbReference type="EMBL" id="WWD20364.1"/>
    </source>
</evidence>
<dbReference type="PROSITE" id="PS50865">
    <property type="entry name" value="ZF_MYND_2"/>
    <property type="match status" value="1"/>
</dbReference>
<evidence type="ECO:0000259" key="6">
    <source>
        <dbReference type="PROSITE" id="PS50865"/>
    </source>
</evidence>